<protein>
    <submittedName>
        <fullName evidence="1">Uncharacterized protein</fullName>
    </submittedName>
</protein>
<evidence type="ECO:0000313" key="1">
    <source>
        <dbReference type="EMBL" id="EMS58703.1"/>
    </source>
</evidence>
<proteinExistence type="predicted"/>
<organism evidence="1">
    <name type="scientific">Triticum urartu</name>
    <name type="common">Red wild einkorn</name>
    <name type="synonym">Crithodium urartu</name>
    <dbReference type="NCBI Taxonomy" id="4572"/>
    <lineage>
        <taxon>Eukaryota</taxon>
        <taxon>Viridiplantae</taxon>
        <taxon>Streptophyta</taxon>
        <taxon>Embryophyta</taxon>
        <taxon>Tracheophyta</taxon>
        <taxon>Spermatophyta</taxon>
        <taxon>Magnoliopsida</taxon>
        <taxon>Liliopsida</taxon>
        <taxon>Poales</taxon>
        <taxon>Poaceae</taxon>
        <taxon>BOP clade</taxon>
        <taxon>Pooideae</taxon>
        <taxon>Triticodae</taxon>
        <taxon>Triticeae</taxon>
        <taxon>Triticinae</taxon>
        <taxon>Triticum</taxon>
    </lineage>
</organism>
<dbReference type="EMBL" id="KD129420">
    <property type="protein sequence ID" value="EMS58703.1"/>
    <property type="molecule type" value="Genomic_DNA"/>
</dbReference>
<name>M7Z699_TRIUA</name>
<accession>M7Z699</accession>
<dbReference type="AlphaFoldDB" id="M7Z699"/>
<reference evidence="1" key="1">
    <citation type="journal article" date="2013" name="Nature">
        <title>Draft genome of the wheat A-genome progenitor Triticum urartu.</title>
        <authorList>
            <person name="Ling H.Q."/>
            <person name="Zhao S."/>
            <person name="Liu D."/>
            <person name="Wang J."/>
            <person name="Sun H."/>
            <person name="Zhang C."/>
            <person name="Fan H."/>
            <person name="Li D."/>
            <person name="Dong L."/>
            <person name="Tao Y."/>
            <person name="Gao C."/>
            <person name="Wu H."/>
            <person name="Li Y."/>
            <person name="Cui Y."/>
            <person name="Guo X."/>
            <person name="Zheng S."/>
            <person name="Wang B."/>
            <person name="Yu K."/>
            <person name="Liang Q."/>
            <person name="Yang W."/>
            <person name="Lou X."/>
            <person name="Chen J."/>
            <person name="Feng M."/>
            <person name="Jian J."/>
            <person name="Zhang X."/>
            <person name="Luo G."/>
            <person name="Jiang Y."/>
            <person name="Liu J."/>
            <person name="Wang Z."/>
            <person name="Sha Y."/>
            <person name="Zhang B."/>
            <person name="Wu H."/>
            <person name="Tang D."/>
            <person name="Shen Q."/>
            <person name="Xue P."/>
            <person name="Zou S."/>
            <person name="Wang X."/>
            <person name="Liu X."/>
            <person name="Wang F."/>
            <person name="Yang Y."/>
            <person name="An X."/>
            <person name="Dong Z."/>
            <person name="Zhang K."/>
            <person name="Zhang X."/>
            <person name="Luo M.C."/>
            <person name="Dvorak J."/>
            <person name="Tong Y."/>
            <person name="Wang J."/>
            <person name="Yang H."/>
            <person name="Li Z."/>
            <person name="Wang D."/>
            <person name="Zhang A."/>
            <person name="Wang J."/>
        </authorList>
    </citation>
    <scope>NUCLEOTIDE SEQUENCE</scope>
</reference>
<sequence>MPSSEVVSAAKPTNYPPILLEIKDDDQMESLLRMKKLQHENILAVHFFQKDGAGGLRAFVEPYTGYVVELFANVKFFVNEETGLVPSQRFQEIVSASLDGLDFIFKSDLYHGNFSWNTTAYHRDKVDGKVTLKLCNFEDRKDSSLLKCQIGDCHALAHDLEKVSRRVKDEYPGVKPEACCVLDDLACRLRAVNDMKSLSTMKQKNQDHVFFWDDTKKRTFCAYEMPAVWSTDAFWNNFRASPSAALDMPWNTEWEANSPLLLEEMEKYRVKNNIAPYNFDNRKDFLRLISGLYTHQIELKLQLPHISVDVVVHLRHPRLLLDLKAAAEVDAVDVDNQNQ</sequence>
<gene>
    <name evidence="1" type="ORF">TRIUR3_07428</name>
</gene>
<dbReference type="OMA" id="CHALAHD"/>